<dbReference type="InterPro" id="IPR036909">
    <property type="entry name" value="Cyt_c-like_dom_sf"/>
</dbReference>
<proteinExistence type="evidence at protein level"/>
<dbReference type="EMBL" id="CT573072">
    <property type="protein sequence ID" value="CAJ72456.1"/>
    <property type="molecule type" value="Genomic_DNA"/>
</dbReference>
<evidence type="ECO:0000313" key="8">
    <source>
        <dbReference type="EMBL" id="QII10168.1"/>
    </source>
</evidence>
<feature type="binding site" evidence="12 13">
    <location>
        <position position="196"/>
    </location>
    <ligand>
        <name>heme c</name>
        <dbReference type="ChEBI" id="CHEBI:61717"/>
        <label>2</label>
        <note>axial binding residue</note>
    </ligand>
    <ligandPart>
        <name>Fe</name>
        <dbReference type="ChEBI" id="CHEBI:18248"/>
    </ligandPart>
</feature>
<evidence type="ECO:0000256" key="2">
    <source>
        <dbReference type="ARBA" id="ARBA00022723"/>
    </source>
</evidence>
<feature type="binding site" evidence="13 14">
    <location>
        <position position="59"/>
    </location>
    <ligand>
        <name>heme c</name>
        <dbReference type="ChEBI" id="CHEBI:61717"/>
        <label>1</label>
        <note>covalent</note>
    </ligand>
</feature>
<organism evidence="7">
    <name type="scientific">Kuenenia stuttgartiensis</name>
    <dbReference type="NCBI Taxonomy" id="174633"/>
    <lineage>
        <taxon>Bacteria</taxon>
        <taxon>Pseudomonadati</taxon>
        <taxon>Planctomycetota</taxon>
        <taxon>Candidatus Brocadiia</taxon>
        <taxon>Candidatus Brocadiales</taxon>
        <taxon>Candidatus Brocadiaceae</taxon>
        <taxon>Candidatus Kuenenia</taxon>
    </lineage>
</organism>
<feature type="binding site" evidence="13 14">
    <location>
        <position position="195"/>
    </location>
    <ligand>
        <name>heme c</name>
        <dbReference type="ChEBI" id="CHEBI:61717"/>
        <label>2</label>
        <note>covalent</note>
    </ligand>
</feature>
<keyword evidence="1 4" id="KW-0349">Heme</keyword>
<feature type="domain" description="Cytochrome c" evidence="6">
    <location>
        <begin position="174"/>
        <end position="316"/>
    </location>
</feature>
<dbReference type="SMR" id="Q1PZE6"/>
<keyword evidence="2 4" id="KW-0479">Metal-binding</keyword>
<dbReference type="Gene3D" id="1.10.760.10">
    <property type="entry name" value="Cytochrome c-like domain"/>
    <property type="match status" value="2"/>
</dbReference>
<reference evidence="12 13" key="6">
    <citation type="journal article" date="2025" name="J. Biol. Chem.">
        <title>Redox potential tuning by calcium ions in a novel c-type cytochrome from an anammox organism.</title>
        <authorList>
            <person name="Akram M."/>
            <person name="Hauser D."/>
            <person name="Dietl A."/>
            <person name="Steigleder M."/>
            <person name="Ullmann G.M."/>
            <person name="Barends T.R.M."/>
        </authorList>
    </citation>
    <scope>X-RAY CRYSTALLOGRAPHY (1.12 ANGSTROMS) IN COMPLEX WITH CA(2+) AND HEME C</scope>
</reference>
<feature type="binding site" evidence="12 13">
    <location>
        <position position="109"/>
    </location>
    <ligand>
        <name>heme c</name>
        <dbReference type="ChEBI" id="CHEBI:61717"/>
        <label>1</label>
    </ligand>
</feature>
<feature type="binding site" evidence="14 15">
    <location>
        <position position="70"/>
    </location>
    <ligand>
        <name>heme c</name>
        <dbReference type="ChEBI" id="CHEBI:61717"/>
        <label>2</label>
    </ligand>
</feature>
<dbReference type="AlphaFoldDB" id="Q1PZE6"/>
<dbReference type="NCBIfam" id="TIGR02603">
    <property type="entry name" value="CxxCH_TIGR02603"/>
    <property type="match status" value="1"/>
</dbReference>
<feature type="binding site" evidence="12 13">
    <location>
        <position position="60"/>
    </location>
    <ligand>
        <name>heme c</name>
        <dbReference type="ChEBI" id="CHEBI:61717"/>
        <label>1</label>
        <note>axial binding residue</note>
    </ligand>
    <ligandPart>
        <name>Fe</name>
        <dbReference type="ChEBI" id="CHEBI:18248"/>
    </ligandPart>
</feature>
<evidence type="ECO:0007829" key="12">
    <source>
        <dbReference type="PDB" id="7ZS0"/>
    </source>
</evidence>
<protein>
    <submittedName>
        <fullName evidence="7">Hypothetical (Diheme) protein</fullName>
    </submittedName>
    <submittedName>
        <fullName evidence="8">Putative (Diheme) protein</fullName>
    </submittedName>
</protein>
<accession>Q1PZE6</accession>
<dbReference type="GO" id="GO:0009055">
    <property type="term" value="F:electron transfer activity"/>
    <property type="evidence" value="ECO:0007669"/>
    <property type="project" value="InterPro"/>
</dbReference>
<dbReference type="GO" id="GO:0020037">
    <property type="term" value="F:heme binding"/>
    <property type="evidence" value="ECO:0007669"/>
    <property type="project" value="InterPro"/>
</dbReference>
<reference evidence="7" key="1">
    <citation type="journal article" date="2006" name="Nature">
        <title>Deciphering the evolution and metabolism of an anammox bacterium from a community genome.</title>
        <authorList>
            <person name="Strous M."/>
            <person name="Pelletier E."/>
            <person name="Mangenot S."/>
            <person name="Rattei T."/>
            <person name="Lehner A."/>
            <person name="Taylor M.W."/>
            <person name="Horn M."/>
            <person name="Daims H."/>
            <person name="Bartol-Mavel D."/>
            <person name="Wincker P."/>
            <person name="Barbe V."/>
            <person name="Fonknechten N."/>
            <person name="Vallenet D."/>
            <person name="Segurens B."/>
            <person name="Schenowitz-Truong C."/>
            <person name="Medigue C."/>
            <person name="Collingro A."/>
            <person name="Snel B."/>
            <person name="Dutilh B.E."/>
            <person name="OpDenCamp H.J.M."/>
            <person name="vanDerDrift C."/>
            <person name="Cirpus I."/>
            <person name="vanDePas-Schoonen K.T."/>
            <person name="Harhangi H.R."/>
            <person name="vanNiftrik L."/>
            <person name="Schmid M."/>
            <person name="Keltjens J."/>
            <person name="vanDeVossenberg J."/>
            <person name="Kartal B."/>
            <person name="Meier H."/>
            <person name="Frishman D."/>
            <person name="Huynen M.A."/>
            <person name="Mewes H."/>
            <person name="Weissenbach J."/>
            <person name="Jetten M.S.M."/>
            <person name="Wagner M."/>
            <person name="LePaslier D."/>
        </authorList>
    </citation>
    <scope>NUCLEOTIDE SEQUENCE</scope>
</reference>
<feature type="binding site" evidence="12 13">
    <location>
        <position position="220"/>
    </location>
    <ligand>
        <name>heme c</name>
        <dbReference type="ChEBI" id="CHEBI:61717"/>
        <label>2</label>
    </ligand>
</feature>
<gene>
    <name evidence="8" type="ORF">KsCSTR_07890</name>
    <name evidence="9" type="ORF">KSMBR1_1466</name>
    <name evidence="7" type="ORF">kustd1711</name>
</gene>
<dbReference type="PROSITE" id="PS51007">
    <property type="entry name" value="CYTC"/>
    <property type="match status" value="2"/>
</dbReference>
<feature type="binding site" evidence="12 13">
    <location>
        <position position="107"/>
    </location>
    <ligand>
        <name>Ca(2+)</name>
        <dbReference type="ChEBI" id="CHEBI:29108"/>
        <label>1</label>
    </ligand>
</feature>
<feature type="binding site" evidence="12 15">
    <location>
        <position position="292"/>
    </location>
    <ligand>
        <name>heme c</name>
        <dbReference type="ChEBI" id="CHEBI:61717"/>
        <label>2</label>
        <note>axial binding residue</note>
    </ligand>
    <ligandPart>
        <name>Fe</name>
        <dbReference type="ChEBI" id="CHEBI:18248"/>
    </ligandPart>
</feature>
<evidence type="ECO:0000313" key="7">
    <source>
        <dbReference type="EMBL" id="CAJ72456.1"/>
    </source>
</evidence>
<evidence type="ECO:0007829" key="13">
    <source>
        <dbReference type="PDB" id="7ZS1"/>
    </source>
</evidence>
<evidence type="ECO:0007829" key="14">
    <source>
        <dbReference type="PDB" id="7ZS2"/>
    </source>
</evidence>
<dbReference type="InterPro" id="IPR013427">
    <property type="entry name" value="Haem-bd_dom_put"/>
</dbReference>
<evidence type="ECO:0000256" key="1">
    <source>
        <dbReference type="ARBA" id="ARBA00022617"/>
    </source>
</evidence>
<dbReference type="EMBL" id="LT934425">
    <property type="protein sequence ID" value="SOH03965.1"/>
    <property type="molecule type" value="Genomic_DNA"/>
</dbReference>
<feature type="binding site" evidence="14 15">
    <location>
        <position position="259"/>
    </location>
    <ligand>
        <name>Ca(2+)</name>
        <dbReference type="ChEBI" id="CHEBI:29108"/>
        <label>3</label>
    </ligand>
</feature>
<feature type="binding site" evidence="12 13">
    <location>
        <position position="80"/>
    </location>
    <ligand>
        <name>heme c</name>
        <dbReference type="ChEBI" id="CHEBI:61717"/>
        <label>1</label>
    </ligand>
</feature>
<reference evidence="8 11" key="5">
    <citation type="submission" date="2020-02" db="EMBL/GenBank/DDBJ databases">
        <title>Newly sequenced genome of strain CSTR1 showed variability in Candidatus Kuenenia stuttgartiensis genomes.</title>
        <authorList>
            <person name="Ding C."/>
            <person name="Adrian L."/>
        </authorList>
    </citation>
    <scope>NUCLEOTIDE SEQUENCE [LARGE SCALE GENOMIC DNA]</scope>
    <source>
        <strain evidence="8 11">CSTR1</strain>
    </source>
</reference>
<dbReference type="InterPro" id="IPR009056">
    <property type="entry name" value="Cyt_c-like_dom"/>
</dbReference>
<feature type="binding site" evidence="15">
    <location>
        <position position="266"/>
    </location>
    <ligand>
        <name>Ca(2+)</name>
        <dbReference type="ChEBI" id="CHEBI:29108"/>
        <label>4</label>
    </ligand>
</feature>
<feature type="binding site" evidence="12 13">
    <location>
        <position position="116"/>
    </location>
    <ligand>
        <name>heme c</name>
        <dbReference type="ChEBI" id="CHEBI:61717"/>
        <label>1</label>
        <note>axial binding residue</note>
    </ligand>
    <ligandPart>
        <name>Fe</name>
        <dbReference type="ChEBI" id="CHEBI:18248"/>
    </ligandPart>
</feature>
<feature type="binding site" evidence="12 13">
    <location>
        <position position="84"/>
    </location>
    <ligand>
        <name>heme c</name>
        <dbReference type="ChEBI" id="CHEBI:61717"/>
        <label>1</label>
    </ligand>
</feature>
<dbReference type="PDB" id="7ZS0">
    <property type="method" value="X-ray"/>
    <property type="resolution" value="1.75 A"/>
    <property type="chains" value="A=1-316"/>
</dbReference>
<keyword evidence="10" id="KW-1185">Reference proteome</keyword>
<keyword evidence="5" id="KW-0812">Transmembrane</keyword>
<feature type="domain" description="Cytochrome c" evidence="6">
    <location>
        <begin position="41"/>
        <end position="142"/>
    </location>
</feature>
<keyword evidence="12 13" id="KW-0002">3D-structure</keyword>
<feature type="binding site" evidence="14 15">
    <location>
        <position position="279"/>
    </location>
    <ligand>
        <name>Ca(2+)</name>
        <dbReference type="ChEBI" id="CHEBI:29108"/>
        <label>3</label>
    </ligand>
</feature>
<evidence type="ECO:0000256" key="3">
    <source>
        <dbReference type="ARBA" id="ARBA00023004"/>
    </source>
</evidence>
<feature type="binding site" evidence="12 13">
    <location>
        <position position="192"/>
    </location>
    <ligand>
        <name>heme c</name>
        <dbReference type="ChEBI" id="CHEBI:61717"/>
        <label>2</label>
        <note>covalent</note>
    </ligand>
</feature>
<dbReference type="Proteomes" id="UP000501926">
    <property type="component" value="Chromosome"/>
</dbReference>
<evidence type="ECO:0000256" key="4">
    <source>
        <dbReference type="PROSITE-ProRule" id="PRU00433"/>
    </source>
</evidence>
<reference evidence="9" key="3">
    <citation type="submission" date="2017-10" db="EMBL/GenBank/DDBJ databases">
        <authorList>
            <person name="Banno H."/>
            <person name="Chua N.-H."/>
        </authorList>
    </citation>
    <scope>NUCLEOTIDE SEQUENCE [LARGE SCALE GENOMIC DNA]</scope>
    <source>
        <strain evidence="9">Kuenenia_mbr1_ru-nijmegen</strain>
    </source>
</reference>
<dbReference type="KEGG" id="kst:KSMBR1_1466"/>
<dbReference type="PDB" id="7ZS1">
    <property type="method" value="X-ray"/>
    <property type="resolution" value="1.70 A"/>
    <property type="chains" value="A=1-316"/>
</dbReference>
<reference evidence="10" key="4">
    <citation type="submission" date="2017-10" db="EMBL/GenBank/DDBJ databases">
        <authorList>
            <person name="Frank J."/>
        </authorList>
    </citation>
    <scope>NUCLEOTIDE SEQUENCE [LARGE SCALE GENOMIC DNA]</scope>
</reference>
<dbReference type="OrthoDB" id="247847at2"/>
<feature type="binding site" evidence="12 13">
    <location>
        <position position="104"/>
    </location>
    <ligand>
        <name>Ca(2+)</name>
        <dbReference type="ChEBI" id="CHEBI:29108"/>
        <label>1</label>
    </ligand>
</feature>
<dbReference type="Pfam" id="PF00034">
    <property type="entry name" value="Cytochrom_C"/>
    <property type="match status" value="1"/>
</dbReference>
<feature type="binding site" evidence="12 13">
    <location>
        <position position="233"/>
    </location>
    <ligand>
        <name>heme c</name>
        <dbReference type="ChEBI" id="CHEBI:61717"/>
        <label>2</label>
    </ligand>
</feature>
<dbReference type="RefSeq" id="WP_099324718.1">
    <property type="nucleotide sequence ID" value="NZ_CP049055.1"/>
</dbReference>
<dbReference type="PDB" id="7ZS2">
    <property type="method" value="X-ray"/>
    <property type="resolution" value="1.12 A"/>
    <property type="chains" value="A=1-316"/>
</dbReference>
<dbReference type="PANTHER" id="PTHR33546">
    <property type="entry name" value="LARGE, MULTIFUNCTIONAL SECRETED PROTEIN-RELATED"/>
    <property type="match status" value="1"/>
</dbReference>
<feature type="binding site" evidence="12 13">
    <location>
        <position position="96"/>
    </location>
    <ligand>
        <name>heme c</name>
        <dbReference type="ChEBI" id="CHEBI:61717"/>
        <label>1</label>
    </ligand>
</feature>
<dbReference type="GO" id="GO:0046872">
    <property type="term" value="F:metal ion binding"/>
    <property type="evidence" value="ECO:0007669"/>
    <property type="project" value="UniProtKB-KW"/>
</dbReference>
<evidence type="ECO:0000313" key="9">
    <source>
        <dbReference type="EMBL" id="SOH03965.1"/>
    </source>
</evidence>
<dbReference type="SUPFAM" id="SSF46626">
    <property type="entry name" value="Cytochrome c"/>
    <property type="match status" value="2"/>
</dbReference>
<dbReference type="PDB" id="9FBK">
    <property type="method" value="X-ray"/>
    <property type="resolution" value="1.70 A"/>
    <property type="chains" value="A=1-316"/>
</dbReference>
<feature type="binding site" evidence="12 13">
    <location>
        <position position="272"/>
    </location>
    <ligand>
        <name>Ca(2+)</name>
        <dbReference type="ChEBI" id="CHEBI:29108"/>
        <label>5</label>
    </ligand>
</feature>
<evidence type="ECO:0000256" key="5">
    <source>
        <dbReference type="SAM" id="Phobius"/>
    </source>
</evidence>
<keyword evidence="5" id="KW-0472">Membrane</keyword>
<keyword evidence="5" id="KW-1133">Transmembrane helix</keyword>
<keyword evidence="12 13" id="KW-0106">Calcium</keyword>
<evidence type="ECO:0000313" key="11">
    <source>
        <dbReference type="Proteomes" id="UP000501926"/>
    </source>
</evidence>
<feature type="transmembrane region" description="Helical" evidence="5">
    <location>
        <begin position="5"/>
        <end position="22"/>
    </location>
</feature>
<sequence>MNKTMLKIVAFGVAVIGFYMYITVYVTGLSGTGGGGTATGVSAEAGEQIFWGDGQCSTCHKIGSSGSATRGPDQEGLAERAEERAKELGLSSGLEYLVESIIDPEKYVVEGFDKIMPRVYDPPIMLSREKILAVLAYLQSLGGEPDLDAIMKFKDKIPEASKTKVKPWVPPLAVTAEEGEQVFFDESLDVTCGKCHMVNGKGQKVGPELTGIGAIQTPQYFVESILEPSAVIVKGYETVFVITADGIPYNGLIKSDTEEELTLILEESGSVEEVVIPKDEIEDMKKQEVSIMPGNIGELLSVRQFYAVIEYLRSLK</sequence>
<feature type="binding site" evidence="12 13">
    <location>
        <position position="290"/>
    </location>
    <ligand>
        <name>heme c</name>
        <dbReference type="ChEBI" id="CHEBI:61717"/>
        <label>2</label>
    </ligand>
</feature>
<feature type="binding site" evidence="12 13">
    <location>
        <position position="228"/>
    </location>
    <ligand>
        <name>Ca(2+)</name>
        <dbReference type="ChEBI" id="CHEBI:29108"/>
        <label>2</label>
    </ligand>
</feature>
<evidence type="ECO:0000313" key="10">
    <source>
        <dbReference type="Proteomes" id="UP000221734"/>
    </source>
</evidence>
<keyword evidence="3 4" id="KW-0408">Iron</keyword>
<reference evidence="7" key="2">
    <citation type="submission" date="2006-01" db="EMBL/GenBank/DDBJ databases">
        <authorList>
            <person name="Genoscope"/>
        </authorList>
    </citation>
    <scope>NUCLEOTIDE SEQUENCE</scope>
</reference>
<feature type="binding site" evidence="12 13">
    <location>
        <position position="231"/>
    </location>
    <ligand>
        <name>Ca(2+)</name>
        <dbReference type="ChEBI" id="CHEBI:29108"/>
        <label>2</label>
    </ligand>
</feature>
<dbReference type="Proteomes" id="UP000221734">
    <property type="component" value="Chromosome Kuenenia_stuttgartiensis_MBR1"/>
</dbReference>
<dbReference type="EMBL" id="CP049055">
    <property type="protein sequence ID" value="QII10168.1"/>
    <property type="molecule type" value="Genomic_DNA"/>
</dbReference>
<dbReference type="PANTHER" id="PTHR33546:SF1">
    <property type="entry name" value="LARGE, MULTIFUNCTIONAL SECRETED PROTEIN"/>
    <property type="match status" value="1"/>
</dbReference>
<evidence type="ECO:0000259" key="6">
    <source>
        <dbReference type="PROSITE" id="PS51007"/>
    </source>
</evidence>
<name>Q1PZE6_KUEST</name>
<evidence type="ECO:0007829" key="15">
    <source>
        <dbReference type="PDB" id="9FBK"/>
    </source>
</evidence>
<feature type="binding site" evidence="12 13">
    <location>
        <position position="56"/>
    </location>
    <ligand>
        <name>heme c</name>
        <dbReference type="ChEBI" id="CHEBI:61717"/>
        <label>1</label>
        <note>covalent</note>
    </ligand>
</feature>